<dbReference type="InterPro" id="IPR011044">
    <property type="entry name" value="Quino_amine_DH_bsu"/>
</dbReference>
<proteinExistence type="predicted"/>
<dbReference type="EMBL" id="FOBB01000004">
    <property type="protein sequence ID" value="SEM44587.1"/>
    <property type="molecule type" value="Genomic_DNA"/>
</dbReference>
<sequence>MSVNYLYRFLLCSLLLLTACRKDLVLPQVDSVDIAGYSRPHDVTPTVQGLYVLNEGNMNMNKASLDYLDLTTGRYSRRLYEAYNPEVTKGLGDVGNDIQIYGSKMYIVVNNSNKVEVVDAATVTRIKQLNIRQCRYVVFYKGNAYITSNDGYVSVIDTVSLTETGRIKTGRNPEQMAISGNKLYVANSGGYSPPNYERTVSVINLDTQQELKRIDVAINLDRLALDPYGDLYVSSRGDYYTIPSRLYVIDTHSDTVKKRFDIAASNIFIHKDLAYIYSVAWSYITHSNTISYALINVKADTLLSTQFITDGTDKQIVIPYGILVDPDTEDVYVSDALDYVSPGILYCFDKAGKKKWSVETGDIPGHFVFLKKN</sequence>
<dbReference type="AlphaFoldDB" id="A0A1H7YGZ4"/>
<dbReference type="InterPro" id="IPR031815">
    <property type="entry name" value="DUF5074"/>
</dbReference>
<reference evidence="1 2" key="1">
    <citation type="submission" date="2016-10" db="EMBL/GenBank/DDBJ databases">
        <authorList>
            <person name="de Groot N.N."/>
        </authorList>
    </citation>
    <scope>NUCLEOTIDE SEQUENCE [LARGE SCALE GENOMIC DNA]</scope>
    <source>
        <strain evidence="1 2">DSM 21039</strain>
    </source>
</reference>
<dbReference type="InterPro" id="IPR015943">
    <property type="entry name" value="WD40/YVTN_repeat-like_dom_sf"/>
</dbReference>
<evidence type="ECO:0000313" key="1">
    <source>
        <dbReference type="EMBL" id="SEM44587.1"/>
    </source>
</evidence>
<protein>
    <submittedName>
        <fullName evidence="1">40-residue YVTN family beta-propeller repeat-containing protein</fullName>
    </submittedName>
</protein>
<dbReference type="InterPro" id="IPR051200">
    <property type="entry name" value="Host-pathogen_enzymatic-act"/>
</dbReference>
<dbReference type="STRING" id="573321.SAMN04488505_104425"/>
<gene>
    <name evidence="1" type="ORF">SAMN04488505_104425</name>
</gene>
<dbReference type="SUPFAM" id="SSF50969">
    <property type="entry name" value="YVTN repeat-like/Quinoprotein amine dehydrogenase"/>
    <property type="match status" value="1"/>
</dbReference>
<name>A0A1H7YGZ4_9BACT</name>
<dbReference type="Proteomes" id="UP000198984">
    <property type="component" value="Unassembled WGS sequence"/>
</dbReference>
<evidence type="ECO:0000313" key="2">
    <source>
        <dbReference type="Proteomes" id="UP000198984"/>
    </source>
</evidence>
<dbReference type="PANTHER" id="PTHR47197:SF3">
    <property type="entry name" value="DIHYDRO-HEME D1 DEHYDROGENASE"/>
    <property type="match status" value="1"/>
</dbReference>
<dbReference type="PANTHER" id="PTHR47197">
    <property type="entry name" value="PROTEIN NIRF"/>
    <property type="match status" value="1"/>
</dbReference>
<keyword evidence="2" id="KW-1185">Reference proteome</keyword>
<organism evidence="1 2">
    <name type="scientific">Chitinophaga rupis</name>
    <dbReference type="NCBI Taxonomy" id="573321"/>
    <lineage>
        <taxon>Bacteria</taxon>
        <taxon>Pseudomonadati</taxon>
        <taxon>Bacteroidota</taxon>
        <taxon>Chitinophagia</taxon>
        <taxon>Chitinophagales</taxon>
        <taxon>Chitinophagaceae</taxon>
        <taxon>Chitinophaga</taxon>
    </lineage>
</organism>
<accession>A0A1H7YGZ4</accession>
<dbReference type="Pfam" id="PF16819">
    <property type="entry name" value="DUF5074"/>
    <property type="match status" value="1"/>
</dbReference>
<dbReference type="Gene3D" id="2.130.10.10">
    <property type="entry name" value="YVTN repeat-like/Quinoprotein amine dehydrogenase"/>
    <property type="match status" value="1"/>
</dbReference>